<protein>
    <submittedName>
        <fullName evidence="1">Putative sugar isomerase</fullName>
    </submittedName>
</protein>
<dbReference type="Pfam" id="PF04074">
    <property type="entry name" value="DUF386"/>
    <property type="match status" value="1"/>
</dbReference>
<dbReference type="NCBIfam" id="TIGR00022">
    <property type="entry name" value="YhcH/YjgK/YiaL family protein"/>
    <property type="match status" value="1"/>
</dbReference>
<dbReference type="EMBL" id="JMTB01000111">
    <property type="protein sequence ID" value="KFC00337.1"/>
    <property type="molecule type" value="Genomic_DNA"/>
</dbReference>
<dbReference type="InterPro" id="IPR037012">
    <property type="entry name" value="NanQ/TabA/YiaL_sf"/>
</dbReference>
<gene>
    <name evidence="1" type="primary">yhcH</name>
    <name evidence="1" type="ORF">GTGU_03837</name>
</gene>
<dbReference type="OrthoDB" id="6196468at2"/>
<dbReference type="AlphaFoldDB" id="A0A084ZS92"/>
<dbReference type="GO" id="GO:0005829">
    <property type="term" value="C:cytosol"/>
    <property type="evidence" value="ECO:0007669"/>
    <property type="project" value="TreeGrafter"/>
</dbReference>
<dbReference type="SUPFAM" id="SSF51197">
    <property type="entry name" value="Clavaminate synthase-like"/>
    <property type="match status" value="1"/>
</dbReference>
<dbReference type="Proteomes" id="UP000028630">
    <property type="component" value="Unassembled WGS sequence"/>
</dbReference>
<comment type="caution">
    <text evidence="1">The sequence shown here is derived from an EMBL/GenBank/DDBJ whole genome shotgun (WGS) entry which is preliminary data.</text>
</comment>
<dbReference type="RefSeq" id="WP_038160818.1">
    <property type="nucleotide sequence ID" value="NZ_JMTB01000111.1"/>
</dbReference>
<keyword evidence="2" id="KW-1185">Reference proteome</keyword>
<reference evidence="2" key="1">
    <citation type="submission" date="2014-05" db="EMBL/GenBank/DDBJ databases">
        <title>ATOL: Assembling a taxonomically balanced genome-scale reconstruction of the evolutionary history of the Enterobacteriaceae.</title>
        <authorList>
            <person name="Plunkett G. III"/>
            <person name="Neeno-Eckwall E.C."/>
            <person name="Glasner J.D."/>
            <person name="Perna N.T."/>
        </authorList>
    </citation>
    <scope>NUCLEOTIDE SEQUENCE [LARGE SCALE GENOMIC DNA]</scope>
    <source>
        <strain evidence="2">ATCC 49490</strain>
    </source>
</reference>
<keyword evidence="1" id="KW-0413">Isomerase</keyword>
<proteinExistence type="predicted"/>
<dbReference type="PANTHER" id="PTHR34986:SF5">
    <property type="entry name" value="N-ACETYLNEURAMINATE ANOMERASE NANQ"/>
    <property type="match status" value="1"/>
</dbReference>
<dbReference type="NCBIfam" id="NF040884">
    <property type="entry name" value="acetylneur_anom"/>
    <property type="match status" value="1"/>
</dbReference>
<organism evidence="1 2">
    <name type="scientific">Trabulsiella guamensis ATCC 49490</name>
    <dbReference type="NCBI Taxonomy" id="1005994"/>
    <lineage>
        <taxon>Bacteria</taxon>
        <taxon>Pseudomonadati</taxon>
        <taxon>Pseudomonadota</taxon>
        <taxon>Gammaproteobacteria</taxon>
        <taxon>Enterobacterales</taxon>
        <taxon>Enterobacteriaceae</taxon>
        <taxon>Trabulsiella</taxon>
    </lineage>
</organism>
<sequence>MITGDIHQPEAAGLPQAIADALTQALAARPEHKETGQYPLQGETLFMNVMQFATQLPQEKRAELHRDYLDIQVLLEGEEQIRYGLRGSARECDAWNEEGDYQLCDAIDGEQTLTLRPGMFAVFMPGEPHKPGCHVSEAHTIRKVVIKLHRHAVEY</sequence>
<evidence type="ECO:0000313" key="2">
    <source>
        <dbReference type="Proteomes" id="UP000028630"/>
    </source>
</evidence>
<dbReference type="PANTHER" id="PTHR34986">
    <property type="entry name" value="EVOLVED BETA-GALACTOSIDASE SUBUNIT BETA"/>
    <property type="match status" value="1"/>
</dbReference>
<dbReference type="InterPro" id="IPR049827">
    <property type="entry name" value="NanQ"/>
</dbReference>
<dbReference type="GO" id="GO:0016853">
    <property type="term" value="F:isomerase activity"/>
    <property type="evidence" value="ECO:0007669"/>
    <property type="project" value="UniProtKB-KW"/>
</dbReference>
<dbReference type="Gene3D" id="2.60.120.370">
    <property type="entry name" value="YhcH/YjgK/YiaL"/>
    <property type="match status" value="1"/>
</dbReference>
<name>A0A084ZS92_9ENTR</name>
<evidence type="ECO:0000313" key="1">
    <source>
        <dbReference type="EMBL" id="KFC00337.1"/>
    </source>
</evidence>
<accession>A0A084ZS92</accession>
<dbReference type="InterPro" id="IPR004375">
    <property type="entry name" value="NanQ/TabA/YiaL"/>
</dbReference>
<dbReference type="eggNOG" id="COG2731">
    <property type="taxonomic scope" value="Bacteria"/>
</dbReference>